<accession>A0A5S9LZV4</accession>
<evidence type="ECO:0008006" key="3">
    <source>
        <dbReference type="Google" id="ProtNLM"/>
    </source>
</evidence>
<dbReference type="EMBL" id="AP021906">
    <property type="protein sequence ID" value="BBP86910.1"/>
    <property type="molecule type" value="Genomic_DNA"/>
</dbReference>
<evidence type="ECO:0000313" key="1">
    <source>
        <dbReference type="EMBL" id="BBP86910.1"/>
    </source>
</evidence>
<evidence type="ECO:0000313" key="2">
    <source>
        <dbReference type="Proteomes" id="UP000464658"/>
    </source>
</evidence>
<proteinExistence type="predicted"/>
<sequence length="56" mass="6058">MFSMSDLPRIPFADYIDRFVDWLTLTFGGFFDGITNGLAGTVNGIVAALGVIPSLF</sequence>
<name>A0A5S9LZV4_BACIA</name>
<dbReference type="AlphaFoldDB" id="A0A5S9LZV4"/>
<protein>
    <recommendedName>
        <fullName evidence="3">Glycine/betaine ABC transporter</fullName>
    </recommendedName>
</protein>
<gene>
    <name evidence="1" type="ORF">BsIDN1_05280</name>
</gene>
<organism evidence="1 2">
    <name type="scientific">Bacillus safensis</name>
    <dbReference type="NCBI Taxonomy" id="561879"/>
    <lineage>
        <taxon>Bacteria</taxon>
        <taxon>Bacillati</taxon>
        <taxon>Bacillota</taxon>
        <taxon>Bacilli</taxon>
        <taxon>Bacillales</taxon>
        <taxon>Bacillaceae</taxon>
        <taxon>Bacillus</taxon>
    </lineage>
</organism>
<dbReference type="Proteomes" id="UP000464658">
    <property type="component" value="Chromosome"/>
</dbReference>
<reference evidence="1 2" key="1">
    <citation type="submission" date="2019-12" db="EMBL/GenBank/DDBJ databases">
        <title>Full genome sequence of a Bacillus safensis strain isolated from commercially available natto in Indonesia.</title>
        <authorList>
            <person name="Yoshida M."/>
            <person name="Uomi M."/>
            <person name="Waturangi D."/>
            <person name="Ekaputri J.J."/>
            <person name="Setiamarga D.H.E."/>
        </authorList>
    </citation>
    <scope>NUCLEOTIDE SEQUENCE [LARGE SCALE GENOMIC DNA]</scope>
    <source>
        <strain evidence="1 2">IDN1</strain>
    </source>
</reference>